<evidence type="ECO:0000313" key="1">
    <source>
        <dbReference type="EMBL" id="GAJ11662.1"/>
    </source>
</evidence>
<organism evidence="1">
    <name type="scientific">marine sediment metagenome</name>
    <dbReference type="NCBI Taxonomy" id="412755"/>
    <lineage>
        <taxon>unclassified sequences</taxon>
        <taxon>metagenomes</taxon>
        <taxon>ecological metagenomes</taxon>
    </lineage>
</organism>
<gene>
    <name evidence="1" type="ORF">S12H4_54612</name>
</gene>
<accession>X1V6R8</accession>
<name>X1V6R8_9ZZZZ</name>
<dbReference type="AlphaFoldDB" id="X1V6R8"/>
<protein>
    <submittedName>
        <fullName evidence="1">Uncharacterized protein</fullName>
    </submittedName>
</protein>
<sequence length="33" mass="3972">TVFIITRRNQIYTGSWKGRYILLSAFPVHRITY</sequence>
<feature type="non-terminal residue" evidence="1">
    <location>
        <position position="1"/>
    </location>
</feature>
<dbReference type="EMBL" id="BARW01034928">
    <property type="protein sequence ID" value="GAJ11662.1"/>
    <property type="molecule type" value="Genomic_DNA"/>
</dbReference>
<reference evidence="1" key="1">
    <citation type="journal article" date="2014" name="Front. Microbiol.">
        <title>High frequency of phylogenetically diverse reductive dehalogenase-homologous genes in deep subseafloor sedimentary metagenomes.</title>
        <authorList>
            <person name="Kawai M."/>
            <person name="Futagami T."/>
            <person name="Toyoda A."/>
            <person name="Takaki Y."/>
            <person name="Nishi S."/>
            <person name="Hori S."/>
            <person name="Arai W."/>
            <person name="Tsubouchi T."/>
            <person name="Morono Y."/>
            <person name="Uchiyama I."/>
            <person name="Ito T."/>
            <person name="Fujiyama A."/>
            <person name="Inagaki F."/>
            <person name="Takami H."/>
        </authorList>
    </citation>
    <scope>NUCLEOTIDE SEQUENCE</scope>
    <source>
        <strain evidence="1">Expedition CK06-06</strain>
    </source>
</reference>
<comment type="caution">
    <text evidence="1">The sequence shown here is derived from an EMBL/GenBank/DDBJ whole genome shotgun (WGS) entry which is preliminary data.</text>
</comment>
<proteinExistence type="predicted"/>